<dbReference type="InterPro" id="IPR036864">
    <property type="entry name" value="Zn2-C6_fun-type_DNA-bd_sf"/>
</dbReference>
<dbReference type="InParanoid" id="B8LZ48"/>
<evidence type="ECO:0000256" key="2">
    <source>
        <dbReference type="ARBA" id="ARBA00023125"/>
    </source>
</evidence>
<name>B8LZ48_TALSN</name>
<evidence type="ECO:0000313" key="7">
    <source>
        <dbReference type="EMBL" id="EED21092.1"/>
    </source>
</evidence>
<feature type="compositionally biased region" description="Acidic residues" evidence="5">
    <location>
        <begin position="111"/>
        <end position="123"/>
    </location>
</feature>
<dbReference type="PANTHER" id="PTHR46910">
    <property type="entry name" value="TRANSCRIPTION FACTOR PDR1"/>
    <property type="match status" value="1"/>
</dbReference>
<dbReference type="PROSITE" id="PS50048">
    <property type="entry name" value="ZN2_CY6_FUNGAL_2"/>
    <property type="match status" value="1"/>
</dbReference>
<keyword evidence="3" id="KW-0804">Transcription</keyword>
<dbReference type="eggNOG" id="ENOG502S3CQ">
    <property type="taxonomic scope" value="Eukaryota"/>
</dbReference>
<dbReference type="PROSITE" id="PS00463">
    <property type="entry name" value="ZN2_CY6_FUNGAL_1"/>
    <property type="match status" value="1"/>
</dbReference>
<dbReference type="STRING" id="441959.B8LZ48"/>
<evidence type="ECO:0000256" key="4">
    <source>
        <dbReference type="ARBA" id="ARBA00023242"/>
    </source>
</evidence>
<protein>
    <submittedName>
        <fullName evidence="7">C6 transcription factor, putative</fullName>
    </submittedName>
</protein>
<dbReference type="PANTHER" id="PTHR46910:SF25">
    <property type="entry name" value="ABC-TRANSPORTER-REGULATING TRANSCRIPTION FACTOR"/>
    <property type="match status" value="1"/>
</dbReference>
<dbReference type="SUPFAM" id="SSF57701">
    <property type="entry name" value="Zn2/Cys6 DNA-binding domain"/>
    <property type="match status" value="1"/>
</dbReference>
<dbReference type="GO" id="GO:0003677">
    <property type="term" value="F:DNA binding"/>
    <property type="evidence" value="ECO:0007669"/>
    <property type="project" value="UniProtKB-KW"/>
</dbReference>
<dbReference type="RefSeq" id="XP_002478055.1">
    <property type="nucleotide sequence ID" value="XM_002478010.1"/>
</dbReference>
<dbReference type="VEuPathDB" id="FungiDB:TSTA_083250"/>
<dbReference type="PhylomeDB" id="B8LZ48"/>
<dbReference type="Pfam" id="PF00172">
    <property type="entry name" value="Zn_clus"/>
    <property type="match status" value="1"/>
</dbReference>
<evidence type="ECO:0000256" key="5">
    <source>
        <dbReference type="SAM" id="MobiDB-lite"/>
    </source>
</evidence>
<dbReference type="AlphaFoldDB" id="B8LZ48"/>
<dbReference type="CDD" id="cd00067">
    <property type="entry name" value="GAL4"/>
    <property type="match status" value="1"/>
</dbReference>
<keyword evidence="2" id="KW-0238">DNA-binding</keyword>
<keyword evidence="1" id="KW-0805">Transcription regulation</keyword>
<feature type="compositionally biased region" description="Low complexity" evidence="5">
    <location>
        <begin position="640"/>
        <end position="650"/>
    </location>
</feature>
<dbReference type="InterPro" id="IPR001138">
    <property type="entry name" value="Zn2Cys6_DnaBD"/>
</dbReference>
<dbReference type="GO" id="GO:0008270">
    <property type="term" value="F:zinc ion binding"/>
    <property type="evidence" value="ECO:0007669"/>
    <property type="project" value="InterPro"/>
</dbReference>
<dbReference type="SMART" id="SM00066">
    <property type="entry name" value="GAL4"/>
    <property type="match status" value="1"/>
</dbReference>
<dbReference type="EMBL" id="EQ962653">
    <property type="protein sequence ID" value="EED21092.1"/>
    <property type="molecule type" value="Genomic_DNA"/>
</dbReference>
<dbReference type="GO" id="GO:0000981">
    <property type="term" value="F:DNA-binding transcription factor activity, RNA polymerase II-specific"/>
    <property type="evidence" value="ECO:0007669"/>
    <property type="project" value="InterPro"/>
</dbReference>
<dbReference type="CDD" id="cd12148">
    <property type="entry name" value="fungal_TF_MHR"/>
    <property type="match status" value="1"/>
</dbReference>
<dbReference type="OrthoDB" id="4223075at2759"/>
<dbReference type="Gene3D" id="4.10.240.10">
    <property type="entry name" value="Zn(2)-C6 fungal-type DNA-binding domain"/>
    <property type="match status" value="1"/>
</dbReference>
<dbReference type="Proteomes" id="UP000001745">
    <property type="component" value="Unassembled WGS sequence"/>
</dbReference>
<feature type="compositionally biased region" description="Basic residues" evidence="5">
    <location>
        <begin position="764"/>
        <end position="773"/>
    </location>
</feature>
<dbReference type="OMA" id="GRERPQC"/>
<organism evidence="7 8">
    <name type="scientific">Talaromyces stipitatus (strain ATCC 10500 / CBS 375.48 / QM 6759 / NRRL 1006)</name>
    <name type="common">Penicillium stipitatum</name>
    <dbReference type="NCBI Taxonomy" id="441959"/>
    <lineage>
        <taxon>Eukaryota</taxon>
        <taxon>Fungi</taxon>
        <taxon>Dikarya</taxon>
        <taxon>Ascomycota</taxon>
        <taxon>Pezizomycotina</taxon>
        <taxon>Eurotiomycetes</taxon>
        <taxon>Eurotiomycetidae</taxon>
        <taxon>Eurotiales</taxon>
        <taxon>Trichocomaceae</taxon>
        <taxon>Talaromyces</taxon>
        <taxon>Talaromyces sect. Talaromyces</taxon>
    </lineage>
</organism>
<feature type="domain" description="Zn(2)-C6 fungal-type" evidence="6">
    <location>
        <begin position="18"/>
        <end position="49"/>
    </location>
</feature>
<reference evidence="8" key="1">
    <citation type="journal article" date="2015" name="Genome Announc.">
        <title>Genome sequence of the AIDS-associated pathogen Penicillium marneffei (ATCC18224) and its near taxonomic relative Talaromyces stipitatus (ATCC10500).</title>
        <authorList>
            <person name="Nierman W.C."/>
            <person name="Fedorova-Abrams N.D."/>
            <person name="Andrianopoulos A."/>
        </authorList>
    </citation>
    <scope>NUCLEOTIDE SEQUENCE [LARGE SCALE GENOMIC DNA]</scope>
    <source>
        <strain evidence="8">ATCC 10500 / CBS 375.48 / QM 6759 / NRRL 1006</strain>
    </source>
</reference>
<feature type="region of interest" description="Disordered" evidence="5">
    <location>
        <begin position="640"/>
        <end position="671"/>
    </location>
</feature>
<sequence length="773" mass="85585">MPATDRRNRSEDAIPDLACTRCRERKIRCGRERPQCSNCERDVGITCVYQNPVRRVNHTKLLCNSVDQLQSRLTSIELQLGRLSSAMARNLDFDDDECIGMQASSGRSDENESYEQEDEDEGIQAESPGSLADDMTYSHIFHSDVDMIDRYHGISSPFALCNRLQLRTLSIADSTESSALQELLRALCETAGGTEPFPPYNDQFPTQLPPKQQALAAVAYFFKHIDCATDIFVQQNLLANLERVYSQPARPGDDTWVVCLKAITLLVLGMEISTQADSALFGDFACSMLPSRAALVSSRLLNTPRLINVQTLILLSVAAQQFDPPGWSELLFVHACILARTMGLHKSGLLPSDSSLNDDAVERAKVLQSLYIRDKSLCITRGSVSWLPSYDCDITTQLKAVAERQASISSHIRLAMIQDEIYHMTCAASEYRRCSHSKMSQPTTPKSIRQHLDQLASDYSIFSGISASYMPRHVFLAMEFLSTRVIALKLDPETRHTRERLFADARASCLLLLIAHGDRSPSVIHAYHSSTGTTIPSTRTGTSLTCETNSKSFAALLDAFSVPAFFVLFENLVFQGNESDVDSDSSADWDLLRKVSACYTKASSQMPPQSYHSRVTRIFNQLIDSAHLFRRSRSDSYASESSSLEVAVESTQSNSSSDPQLPPEPETTMISSMPSILNGHMSDLSHLVPHGSSTSGPFSWESLLSVSTTLDPPTTLDAQSMIHPSGTVSSTDLLTQLLDVPQPHSKPMSDTIQWHSLPSDQSRAKKRLRTSED</sequence>
<dbReference type="HOGENOM" id="CLU_016178_0_0_1"/>
<feature type="region of interest" description="Disordered" evidence="5">
    <location>
        <begin position="100"/>
        <end position="131"/>
    </location>
</feature>
<dbReference type="InterPro" id="IPR050987">
    <property type="entry name" value="AtrR-like"/>
</dbReference>
<proteinExistence type="predicted"/>
<feature type="compositionally biased region" description="Polar residues" evidence="5">
    <location>
        <begin position="748"/>
        <end position="761"/>
    </location>
</feature>
<evidence type="ECO:0000256" key="1">
    <source>
        <dbReference type="ARBA" id="ARBA00023015"/>
    </source>
</evidence>
<keyword evidence="8" id="KW-1185">Reference proteome</keyword>
<accession>B8LZ48</accession>
<evidence type="ECO:0000259" key="6">
    <source>
        <dbReference type="PROSITE" id="PS50048"/>
    </source>
</evidence>
<gene>
    <name evidence="7" type="ORF">TSTA_083250</name>
</gene>
<evidence type="ECO:0000256" key="3">
    <source>
        <dbReference type="ARBA" id="ARBA00023163"/>
    </source>
</evidence>
<keyword evidence="4" id="KW-0539">Nucleus</keyword>
<feature type="region of interest" description="Disordered" evidence="5">
    <location>
        <begin position="739"/>
        <end position="773"/>
    </location>
</feature>
<evidence type="ECO:0000313" key="8">
    <source>
        <dbReference type="Proteomes" id="UP000001745"/>
    </source>
</evidence>
<dbReference type="GeneID" id="8105203"/>